<dbReference type="Pfam" id="PF13545">
    <property type="entry name" value="HTH_Crp_2"/>
    <property type="match status" value="1"/>
</dbReference>
<dbReference type="GO" id="GO:0005829">
    <property type="term" value="C:cytosol"/>
    <property type="evidence" value="ECO:0007669"/>
    <property type="project" value="TreeGrafter"/>
</dbReference>
<protein>
    <submittedName>
        <fullName evidence="5">Crp/Fnr family transcriptional regulator</fullName>
    </submittedName>
</protein>
<dbReference type="RefSeq" id="WP_264711796.1">
    <property type="nucleotide sequence ID" value="NZ_JAPDNT010000001.1"/>
</dbReference>
<reference evidence="5" key="1">
    <citation type="submission" date="2022-09" db="EMBL/GenBank/DDBJ databases">
        <title>Rhodovastum sp. nov. RN2-1 isolated from soil in Seongnam, South Korea.</title>
        <authorList>
            <person name="Le N.T."/>
        </authorList>
    </citation>
    <scope>NUCLEOTIDE SEQUENCE</scope>
    <source>
        <strain evidence="5">RN2-1</strain>
    </source>
</reference>
<dbReference type="CDD" id="cd00038">
    <property type="entry name" value="CAP_ED"/>
    <property type="match status" value="1"/>
</dbReference>
<keyword evidence="6" id="KW-1185">Reference proteome</keyword>
<dbReference type="SMART" id="SM00100">
    <property type="entry name" value="cNMP"/>
    <property type="match status" value="1"/>
</dbReference>
<dbReference type="Proteomes" id="UP001165679">
    <property type="component" value="Unassembled WGS sequence"/>
</dbReference>
<keyword evidence="3" id="KW-0804">Transcription</keyword>
<dbReference type="PANTHER" id="PTHR24567">
    <property type="entry name" value="CRP FAMILY TRANSCRIPTIONAL REGULATORY PROTEIN"/>
    <property type="match status" value="1"/>
</dbReference>
<evidence type="ECO:0000313" key="6">
    <source>
        <dbReference type="Proteomes" id="UP001165679"/>
    </source>
</evidence>
<sequence>MNDADRMPTGNHILDSLLQPDFERIQPHLEPVSLPVRHVIESPGQEVTSAYFVTAGMLSVVHTLKDGSSVEVGIIGNEGLCGISGLLGAAYGTNEVIAQGNGRAFRVDIDILRRELAERPGVQNVIFPYIVFVLARVSQTAVCNVRHGVAQRFARWILTASDCFGTSQFPLTHEFLAMMLGVRRQGVTVAAGALQKSGLIQYRHGHISIRDRDGLEAAACECYATMRARVELLRHG</sequence>
<keyword evidence="2" id="KW-0238">DNA-binding</keyword>
<dbReference type="InterPro" id="IPR014710">
    <property type="entry name" value="RmlC-like_jellyroll"/>
</dbReference>
<dbReference type="Pfam" id="PF00027">
    <property type="entry name" value="cNMP_binding"/>
    <property type="match status" value="1"/>
</dbReference>
<dbReference type="InterPro" id="IPR000595">
    <property type="entry name" value="cNMP-bd_dom"/>
</dbReference>
<dbReference type="InterPro" id="IPR050397">
    <property type="entry name" value="Env_Response_Regulators"/>
</dbReference>
<dbReference type="EMBL" id="JAPDNT010000001">
    <property type="protein sequence ID" value="MCW3473214.1"/>
    <property type="molecule type" value="Genomic_DNA"/>
</dbReference>
<dbReference type="PROSITE" id="PS50042">
    <property type="entry name" value="CNMP_BINDING_3"/>
    <property type="match status" value="1"/>
</dbReference>
<dbReference type="GO" id="GO:0003677">
    <property type="term" value="F:DNA binding"/>
    <property type="evidence" value="ECO:0007669"/>
    <property type="project" value="UniProtKB-KW"/>
</dbReference>
<dbReference type="InterPro" id="IPR012318">
    <property type="entry name" value="HTH_CRP"/>
</dbReference>
<dbReference type="AlphaFoldDB" id="A0AA41YHZ0"/>
<organism evidence="5 6">
    <name type="scientific">Limobrevibacterium gyesilva</name>
    <dbReference type="NCBI Taxonomy" id="2991712"/>
    <lineage>
        <taxon>Bacteria</taxon>
        <taxon>Pseudomonadati</taxon>
        <taxon>Pseudomonadota</taxon>
        <taxon>Alphaproteobacteria</taxon>
        <taxon>Acetobacterales</taxon>
        <taxon>Acetobacteraceae</taxon>
        <taxon>Limobrevibacterium</taxon>
    </lineage>
</organism>
<evidence type="ECO:0000256" key="2">
    <source>
        <dbReference type="ARBA" id="ARBA00023125"/>
    </source>
</evidence>
<proteinExistence type="predicted"/>
<evidence type="ECO:0000256" key="3">
    <source>
        <dbReference type="ARBA" id="ARBA00023163"/>
    </source>
</evidence>
<keyword evidence="1" id="KW-0805">Transcription regulation</keyword>
<dbReference type="GO" id="GO:0003700">
    <property type="term" value="F:DNA-binding transcription factor activity"/>
    <property type="evidence" value="ECO:0007669"/>
    <property type="project" value="TreeGrafter"/>
</dbReference>
<dbReference type="Gene3D" id="1.10.10.10">
    <property type="entry name" value="Winged helix-like DNA-binding domain superfamily/Winged helix DNA-binding domain"/>
    <property type="match status" value="1"/>
</dbReference>
<name>A0AA41YHZ0_9PROT</name>
<dbReference type="InterPro" id="IPR018490">
    <property type="entry name" value="cNMP-bd_dom_sf"/>
</dbReference>
<reference evidence="5" key="2">
    <citation type="submission" date="2022-10" db="EMBL/GenBank/DDBJ databases">
        <authorList>
            <person name="Trinh H.N."/>
        </authorList>
    </citation>
    <scope>NUCLEOTIDE SEQUENCE</scope>
    <source>
        <strain evidence="5">RN2-1</strain>
    </source>
</reference>
<feature type="domain" description="Cyclic nucleotide-binding" evidence="4">
    <location>
        <begin position="13"/>
        <end position="116"/>
    </location>
</feature>
<evidence type="ECO:0000259" key="4">
    <source>
        <dbReference type="PROSITE" id="PS50042"/>
    </source>
</evidence>
<dbReference type="SUPFAM" id="SSF46785">
    <property type="entry name" value="Winged helix' DNA-binding domain"/>
    <property type="match status" value="1"/>
</dbReference>
<dbReference type="PANTHER" id="PTHR24567:SF74">
    <property type="entry name" value="HTH-TYPE TRANSCRIPTIONAL REGULATOR ARCR"/>
    <property type="match status" value="1"/>
</dbReference>
<dbReference type="InterPro" id="IPR036390">
    <property type="entry name" value="WH_DNA-bd_sf"/>
</dbReference>
<dbReference type="InterPro" id="IPR036388">
    <property type="entry name" value="WH-like_DNA-bd_sf"/>
</dbReference>
<evidence type="ECO:0000256" key="1">
    <source>
        <dbReference type="ARBA" id="ARBA00023015"/>
    </source>
</evidence>
<comment type="caution">
    <text evidence="5">The sequence shown here is derived from an EMBL/GenBank/DDBJ whole genome shotgun (WGS) entry which is preliminary data.</text>
</comment>
<dbReference type="SUPFAM" id="SSF51206">
    <property type="entry name" value="cAMP-binding domain-like"/>
    <property type="match status" value="1"/>
</dbReference>
<accession>A0AA41YHZ0</accession>
<gene>
    <name evidence="5" type="ORF">OL599_01355</name>
</gene>
<evidence type="ECO:0000313" key="5">
    <source>
        <dbReference type="EMBL" id="MCW3473214.1"/>
    </source>
</evidence>
<dbReference type="Gene3D" id="2.60.120.10">
    <property type="entry name" value="Jelly Rolls"/>
    <property type="match status" value="1"/>
</dbReference>